<gene>
    <name evidence="2" type="ORF">G3R48_09185</name>
</gene>
<dbReference type="Gene3D" id="2.40.160.50">
    <property type="entry name" value="membrane protein fhac: a member of the omp85/tpsb transporter family"/>
    <property type="match status" value="1"/>
</dbReference>
<organism evidence="2 3">
    <name type="scientific">Shewanella intestini</name>
    <dbReference type="NCBI Taxonomy" id="2017544"/>
    <lineage>
        <taxon>Bacteria</taxon>
        <taxon>Pseudomonadati</taxon>
        <taxon>Pseudomonadota</taxon>
        <taxon>Gammaproteobacteria</taxon>
        <taxon>Alteromonadales</taxon>
        <taxon>Shewanellaceae</taxon>
        <taxon>Shewanella</taxon>
    </lineage>
</organism>
<dbReference type="EMBL" id="JAAIKR010000007">
    <property type="protein sequence ID" value="MBR9728154.1"/>
    <property type="molecule type" value="Genomic_DNA"/>
</dbReference>
<dbReference type="Pfam" id="PF03865">
    <property type="entry name" value="ShlB"/>
    <property type="match status" value="1"/>
</dbReference>
<sequence>MRSKVGNIIVVSQPIFDLSDPESFFIHRWANALHINTQEDTILNNMPFDVGDEVNQREIEEAQRLLRAEAYIRDAKVTMTTVDDPDSDATQANGSKQVIIETWDNWSLLPTASFGSSGGETKFSFGIKEDNLLGLGIRTRVKYQSSADRTGYKFEVTAPFQWIKHAKVSASFLDNSDGTATHLAFYKPFYALNTQYMYGAKALDDTRTDTLRQNGVDINQFEHKTEYANVQFGWLAQRNEYDLHRISVGATFDRNTFDNLSYLPDSPLPQNREFAYPWIGYEYIEDEFSVLNNIYLISNNEDFNLGWYHKLRLGLELNDTKQDHQPGYHVDWFTSHGIRHDNHLLLMSLDAELTQHTAQDDRYKIALRSEYFYHINPKWTAYSKIRLASSKHNYLDDTFALGDDTGIRGYPNDYQYGDNQWAFTAELRNYPNINLYQLANLGWALFSDVGQATGGTDDNNEINDVIGSVGVGARIYSSKSSYGNVAHIDLAVPFTQGNEINDWEFRFQVKNHF</sequence>
<accession>A0ABS5I2D1</accession>
<comment type="caution">
    <text evidence="2">The sequence shown here is derived from an EMBL/GenBank/DDBJ whole genome shotgun (WGS) entry which is preliminary data.</text>
</comment>
<name>A0ABS5I2D1_9GAMM</name>
<protein>
    <recommendedName>
        <fullName evidence="1">Haemolysin activator HlyB C-terminal domain-containing protein</fullName>
    </recommendedName>
</protein>
<dbReference type="Proteomes" id="UP000811844">
    <property type="component" value="Unassembled WGS sequence"/>
</dbReference>
<evidence type="ECO:0000313" key="2">
    <source>
        <dbReference type="EMBL" id="MBR9728154.1"/>
    </source>
</evidence>
<reference evidence="2 3" key="1">
    <citation type="submission" date="2020-02" db="EMBL/GenBank/DDBJ databases">
        <title>Shewanella WXL01 sp. nov., a marine bacterium isolated from green algae in Luhuitou Fringing Reef (Northern South China Sea).</title>
        <authorList>
            <person name="Wang X."/>
        </authorList>
    </citation>
    <scope>NUCLEOTIDE SEQUENCE [LARGE SCALE GENOMIC DNA]</scope>
    <source>
        <strain evidence="2 3">MCCC 1A01895</strain>
    </source>
</reference>
<evidence type="ECO:0000313" key="3">
    <source>
        <dbReference type="Proteomes" id="UP000811844"/>
    </source>
</evidence>
<evidence type="ECO:0000259" key="1">
    <source>
        <dbReference type="Pfam" id="PF03865"/>
    </source>
</evidence>
<keyword evidence="3" id="KW-1185">Reference proteome</keyword>
<feature type="domain" description="Haemolysin activator HlyB C-terminal" evidence="1">
    <location>
        <begin position="303"/>
        <end position="474"/>
    </location>
</feature>
<proteinExistence type="predicted"/>
<dbReference type="InterPro" id="IPR005565">
    <property type="entry name" value="Hemolysn_activator_HlyB_C"/>
</dbReference>